<dbReference type="InterPro" id="IPR025377">
    <property type="entry name" value="DUF4367"/>
</dbReference>
<dbReference type="AlphaFoldDB" id="A0A1M7FT96"/>
<evidence type="ECO:0000259" key="1">
    <source>
        <dbReference type="Pfam" id="PF14285"/>
    </source>
</evidence>
<name>A0A1M7FT96_9FIRM</name>
<organism evidence="2 3">
    <name type="scientific">Anaerosporobacter mobilis DSM 15930</name>
    <dbReference type="NCBI Taxonomy" id="1120996"/>
    <lineage>
        <taxon>Bacteria</taxon>
        <taxon>Bacillati</taxon>
        <taxon>Bacillota</taxon>
        <taxon>Clostridia</taxon>
        <taxon>Lachnospirales</taxon>
        <taxon>Lachnospiraceae</taxon>
        <taxon>Anaerosporobacter</taxon>
    </lineage>
</organism>
<accession>A0A1M7FT96</accession>
<gene>
    <name evidence="2" type="ORF">SAMN02746066_00618</name>
</gene>
<proteinExistence type="predicted"/>
<reference evidence="2 3" key="1">
    <citation type="submission" date="2016-11" db="EMBL/GenBank/DDBJ databases">
        <authorList>
            <person name="Jaros S."/>
            <person name="Januszkiewicz K."/>
            <person name="Wedrychowicz H."/>
        </authorList>
    </citation>
    <scope>NUCLEOTIDE SEQUENCE [LARGE SCALE GENOMIC DNA]</scope>
    <source>
        <strain evidence="2 3">DSM 15930</strain>
    </source>
</reference>
<evidence type="ECO:0000313" key="2">
    <source>
        <dbReference type="EMBL" id="SHM06889.1"/>
    </source>
</evidence>
<keyword evidence="3" id="KW-1185">Reference proteome</keyword>
<sequence>MVTIYGYRANGANFKNDHIRPLTKKKGNDNMKKMMKCVMALVMVASMTGCGKETKVPTEPVGENTQIPNPFAECETIEEAEKLAGFDLVIPEKVPEGFSDKNISAIQDEMIDITYDNGEDKLCIRKGKGTDDISGDYTQYDEISTVEVNNQSVTLKGSGDKINVAVWQDGDYTYSIVMNSGEAGIDSNVIIDMVKGIE</sequence>
<dbReference type="Proteomes" id="UP000184038">
    <property type="component" value="Unassembled WGS sequence"/>
</dbReference>
<dbReference type="OrthoDB" id="7061752at2"/>
<protein>
    <recommendedName>
        <fullName evidence="1">DUF4367 domain-containing protein</fullName>
    </recommendedName>
</protein>
<dbReference type="Pfam" id="PF14285">
    <property type="entry name" value="DUF4367"/>
    <property type="match status" value="1"/>
</dbReference>
<dbReference type="STRING" id="1120996.SAMN02746066_00618"/>
<feature type="domain" description="DUF4367" evidence="1">
    <location>
        <begin position="89"/>
        <end position="197"/>
    </location>
</feature>
<evidence type="ECO:0000313" key="3">
    <source>
        <dbReference type="Proteomes" id="UP000184038"/>
    </source>
</evidence>
<dbReference type="EMBL" id="FRCP01000006">
    <property type="protein sequence ID" value="SHM06889.1"/>
    <property type="molecule type" value="Genomic_DNA"/>
</dbReference>